<comment type="similarity">
    <text evidence="2">Belongs to the 2H phosphoesterase superfamily. ThpR family.</text>
</comment>
<dbReference type="GO" id="GO:0004113">
    <property type="term" value="F:2',3'-cyclic-nucleotide 3'-phosphodiesterase activity"/>
    <property type="evidence" value="ECO:0007669"/>
    <property type="project" value="InterPro"/>
</dbReference>
<organism evidence="3 4">
    <name type="scientific">Natronosalvus hydrolyticus</name>
    <dbReference type="NCBI Taxonomy" id="2979988"/>
    <lineage>
        <taxon>Archaea</taxon>
        <taxon>Methanobacteriati</taxon>
        <taxon>Methanobacteriota</taxon>
        <taxon>Stenosarchaea group</taxon>
        <taxon>Halobacteria</taxon>
        <taxon>Halobacteriales</taxon>
        <taxon>Natrialbaceae</taxon>
        <taxon>Natronosalvus</taxon>
    </lineage>
</organism>
<dbReference type="AlphaFoldDB" id="A0AAP2Z8B0"/>
<feature type="short sequence motif" description="HXTX 1" evidence="2">
    <location>
        <begin position="39"/>
        <end position="42"/>
    </location>
</feature>
<dbReference type="Pfam" id="PF13563">
    <property type="entry name" value="2_5_RNA_ligase2"/>
    <property type="match status" value="1"/>
</dbReference>
<comment type="catalytic activity">
    <reaction evidence="2">
        <text>a 3'-end 2',3'-cyclophospho-ribonucleotide-RNA + H2O = a 3'-end 2'-phospho-ribonucleotide-RNA + H(+)</text>
        <dbReference type="Rhea" id="RHEA:11828"/>
        <dbReference type="Rhea" id="RHEA-COMP:10464"/>
        <dbReference type="Rhea" id="RHEA-COMP:17353"/>
        <dbReference type="ChEBI" id="CHEBI:15377"/>
        <dbReference type="ChEBI" id="CHEBI:15378"/>
        <dbReference type="ChEBI" id="CHEBI:83064"/>
        <dbReference type="ChEBI" id="CHEBI:173113"/>
        <dbReference type="EC" id="3.1.4.58"/>
    </reaction>
</comment>
<dbReference type="InterPro" id="IPR004175">
    <property type="entry name" value="RNA_CPDase"/>
</dbReference>
<dbReference type="EC" id="3.1.4.58" evidence="2"/>
<dbReference type="HAMAP" id="MF_01940">
    <property type="entry name" value="RNA_CPDase"/>
    <property type="match status" value="1"/>
</dbReference>
<dbReference type="InterPro" id="IPR009097">
    <property type="entry name" value="Cyclic_Pdiesterase"/>
</dbReference>
<feature type="active site" description="Proton donor" evidence="2">
    <location>
        <position position="39"/>
    </location>
</feature>
<evidence type="ECO:0000313" key="4">
    <source>
        <dbReference type="Proteomes" id="UP001321047"/>
    </source>
</evidence>
<gene>
    <name evidence="3" type="primary">thpR</name>
    <name evidence="3" type="ORF">OB919_10545</name>
</gene>
<dbReference type="PANTHER" id="PTHR35561">
    <property type="entry name" value="RNA 2',3'-CYCLIC PHOSPHODIESTERASE"/>
    <property type="match status" value="1"/>
</dbReference>
<name>A0AAP2Z8B0_9EURY</name>
<dbReference type="GO" id="GO:0008664">
    <property type="term" value="F:RNA 2',3'-cyclic 3'-phosphodiesterase activity"/>
    <property type="evidence" value="ECO:0007669"/>
    <property type="project" value="UniProtKB-EC"/>
</dbReference>
<dbReference type="RefSeq" id="WP_342808764.1">
    <property type="nucleotide sequence ID" value="NZ_JAOPJZ010000007.1"/>
</dbReference>
<evidence type="ECO:0000256" key="1">
    <source>
        <dbReference type="ARBA" id="ARBA00022801"/>
    </source>
</evidence>
<reference evidence="3 4" key="1">
    <citation type="submission" date="2022-09" db="EMBL/GenBank/DDBJ databases">
        <title>Enrichment on poylsaccharides allowed isolation of novel metabolic and taxonomic groups of Haloarchaea.</title>
        <authorList>
            <person name="Sorokin D.Y."/>
            <person name="Elcheninov A.G."/>
            <person name="Khizhniak T.V."/>
            <person name="Kolganova T.V."/>
            <person name="Kublanov I.V."/>
        </authorList>
    </citation>
    <scope>NUCLEOTIDE SEQUENCE [LARGE SCALE GENOMIC DNA]</scope>
    <source>
        <strain evidence="3 4">AArc-curdl1</strain>
    </source>
</reference>
<proteinExistence type="inferred from homology"/>
<keyword evidence="1 2" id="KW-0378">Hydrolase</keyword>
<sequence length="185" mass="20010">MRLFVSVDLPEQFAEPIAAIQENLASAPGITLTDPTQAHVTLYFLGDVDPDEVDGIVTALERAVDSVDLDPFEARFGGLGVFPSLEYIRVVWLGVEQGETALVVLQEAVEDSLEPLGFEPDDHEFTPHVTLGRMNHAGGKAHVQSMVQERSPTVGTMTVDSISLTESVLLSEGAKHKTLESISLE</sequence>
<protein>
    <recommendedName>
        <fullName evidence="2">RNA 2',3'-cyclic phosphodiesterase</fullName>
        <shortName evidence="2">RNA 2',3'-CPDase</shortName>
        <ecNumber evidence="2">3.1.4.58</ecNumber>
    </recommendedName>
</protein>
<dbReference type="Gene3D" id="3.90.1140.10">
    <property type="entry name" value="Cyclic phosphodiesterase"/>
    <property type="match status" value="1"/>
</dbReference>
<dbReference type="NCBIfam" id="TIGR02258">
    <property type="entry name" value="2_5_ligase"/>
    <property type="match status" value="1"/>
</dbReference>
<dbReference type="PANTHER" id="PTHR35561:SF1">
    <property type="entry name" value="RNA 2',3'-CYCLIC PHOSPHODIESTERASE"/>
    <property type="match status" value="1"/>
</dbReference>
<accession>A0AAP2Z8B0</accession>
<feature type="short sequence motif" description="HXTX 2" evidence="2">
    <location>
        <begin position="128"/>
        <end position="131"/>
    </location>
</feature>
<keyword evidence="4" id="KW-1185">Reference proteome</keyword>
<dbReference type="EMBL" id="JAOPJZ010000007">
    <property type="protein sequence ID" value="MCU4752421.1"/>
    <property type="molecule type" value="Genomic_DNA"/>
</dbReference>
<evidence type="ECO:0000256" key="2">
    <source>
        <dbReference type="HAMAP-Rule" id="MF_01940"/>
    </source>
</evidence>
<dbReference type="SUPFAM" id="SSF55144">
    <property type="entry name" value="LigT-like"/>
    <property type="match status" value="1"/>
</dbReference>
<evidence type="ECO:0000313" key="3">
    <source>
        <dbReference type="EMBL" id="MCU4752421.1"/>
    </source>
</evidence>
<comment type="function">
    <text evidence="2">Hydrolyzes RNA 2',3'-cyclic phosphodiester to an RNA 2'-phosphomonoester.</text>
</comment>
<comment type="caution">
    <text evidence="3">The sequence shown here is derived from an EMBL/GenBank/DDBJ whole genome shotgun (WGS) entry which is preliminary data.</text>
</comment>
<feature type="active site" description="Proton acceptor" evidence="2">
    <location>
        <position position="128"/>
    </location>
</feature>
<dbReference type="Proteomes" id="UP001321047">
    <property type="component" value="Unassembled WGS sequence"/>
</dbReference>